<dbReference type="Pfam" id="PF07992">
    <property type="entry name" value="Pyr_redox_2"/>
    <property type="match status" value="1"/>
</dbReference>
<protein>
    <submittedName>
        <fullName evidence="9">CoA-disulfide reductase</fullName>
    </submittedName>
</protein>
<dbReference type="SUPFAM" id="SSF51905">
    <property type="entry name" value="FAD/NAD(P)-binding domain"/>
    <property type="match status" value="1"/>
</dbReference>
<evidence type="ECO:0000313" key="9">
    <source>
        <dbReference type="EMBL" id="AUJ32991.1"/>
    </source>
</evidence>
<dbReference type="SUPFAM" id="SSF52821">
    <property type="entry name" value="Rhodanese/Cell cycle control phosphatase"/>
    <property type="match status" value="1"/>
</dbReference>
<name>A0A3S6QXR1_9LACO</name>
<evidence type="ECO:0000256" key="4">
    <source>
        <dbReference type="ARBA" id="ARBA00022827"/>
    </source>
</evidence>
<evidence type="ECO:0000256" key="5">
    <source>
        <dbReference type="ARBA" id="ARBA00023002"/>
    </source>
</evidence>
<feature type="domain" description="Rhodanese" evidence="8">
    <location>
        <begin position="462"/>
        <end position="550"/>
    </location>
</feature>
<proteinExistence type="inferred from homology"/>
<keyword evidence="3" id="KW-0285">Flavoprotein</keyword>
<dbReference type="Pfam" id="PF00581">
    <property type="entry name" value="Rhodanese"/>
    <property type="match status" value="1"/>
</dbReference>
<dbReference type="InterPro" id="IPR004099">
    <property type="entry name" value="Pyr_nucl-diS_OxRdtase_dimer"/>
</dbReference>
<dbReference type="KEGG" id="lng:BSQ50_10830"/>
<dbReference type="PANTHER" id="PTHR43429">
    <property type="entry name" value="PYRIDINE NUCLEOTIDE-DISULFIDE OXIDOREDUCTASE DOMAIN-CONTAINING"/>
    <property type="match status" value="1"/>
</dbReference>
<organism evidence="9 10">
    <name type="scientific">Liquorilactobacillus nagelii</name>
    <dbReference type="NCBI Taxonomy" id="82688"/>
    <lineage>
        <taxon>Bacteria</taxon>
        <taxon>Bacillati</taxon>
        <taxon>Bacillota</taxon>
        <taxon>Bacilli</taxon>
        <taxon>Lactobacillales</taxon>
        <taxon>Lactobacillaceae</taxon>
        <taxon>Liquorilactobacillus</taxon>
    </lineage>
</organism>
<dbReference type="PROSITE" id="PS50206">
    <property type="entry name" value="RHODANESE_3"/>
    <property type="match status" value="1"/>
</dbReference>
<dbReference type="InterPro" id="IPR001763">
    <property type="entry name" value="Rhodanese-like_dom"/>
</dbReference>
<dbReference type="SMART" id="SM00450">
    <property type="entry name" value="RHOD"/>
    <property type="match status" value="1"/>
</dbReference>
<dbReference type="InterPro" id="IPR036873">
    <property type="entry name" value="Rhodanese-like_dom_sf"/>
</dbReference>
<dbReference type="InterPro" id="IPR036188">
    <property type="entry name" value="FAD/NAD-bd_sf"/>
</dbReference>
<dbReference type="Proteomes" id="UP000324497">
    <property type="component" value="Chromosome"/>
</dbReference>
<evidence type="ECO:0000256" key="7">
    <source>
        <dbReference type="ARBA" id="ARBA00023284"/>
    </source>
</evidence>
<dbReference type="InterPro" id="IPR050260">
    <property type="entry name" value="FAD-bd_OxRdtase"/>
</dbReference>
<evidence type="ECO:0000256" key="1">
    <source>
        <dbReference type="ARBA" id="ARBA00001974"/>
    </source>
</evidence>
<dbReference type="InterPro" id="IPR016156">
    <property type="entry name" value="FAD/NAD-linked_Rdtase_dimer_sf"/>
</dbReference>
<accession>A0A3S6QXR1</accession>
<dbReference type="InterPro" id="IPR023753">
    <property type="entry name" value="FAD/NAD-binding_dom"/>
</dbReference>
<dbReference type="CDD" id="cd01524">
    <property type="entry name" value="RHOD_Pyr_redox"/>
    <property type="match status" value="1"/>
</dbReference>
<dbReference type="EMBL" id="CP018180">
    <property type="protein sequence ID" value="AUJ32991.1"/>
    <property type="molecule type" value="Genomic_DNA"/>
</dbReference>
<dbReference type="Pfam" id="PF02852">
    <property type="entry name" value="Pyr_redox_dim"/>
    <property type="match status" value="1"/>
</dbReference>
<dbReference type="Gene3D" id="3.40.250.10">
    <property type="entry name" value="Rhodanese-like domain"/>
    <property type="match status" value="1"/>
</dbReference>
<keyword evidence="4" id="KW-0274">FAD</keyword>
<gene>
    <name evidence="9" type="ORF">BSQ50_10830</name>
</gene>
<evidence type="ECO:0000256" key="3">
    <source>
        <dbReference type="ARBA" id="ARBA00022630"/>
    </source>
</evidence>
<evidence type="ECO:0000313" key="10">
    <source>
        <dbReference type="Proteomes" id="UP000324497"/>
    </source>
</evidence>
<dbReference type="PANTHER" id="PTHR43429:SF1">
    <property type="entry name" value="NAD(P)H SULFUR OXIDOREDUCTASE (COA-DEPENDENT)"/>
    <property type="match status" value="1"/>
</dbReference>
<comment type="similarity">
    <text evidence="2">Belongs to the class-III pyridine nucleotide-disulfide oxidoreductase family.</text>
</comment>
<evidence type="ECO:0000256" key="6">
    <source>
        <dbReference type="ARBA" id="ARBA00023097"/>
    </source>
</evidence>
<comment type="cofactor">
    <cofactor evidence="1">
        <name>FAD</name>
        <dbReference type="ChEBI" id="CHEBI:57692"/>
    </cofactor>
</comment>
<keyword evidence="7" id="KW-0676">Redox-active center</keyword>
<keyword evidence="6" id="KW-0558">Oxidation</keyword>
<dbReference type="Gene3D" id="3.50.50.60">
    <property type="entry name" value="FAD/NAD(P)-binding domain"/>
    <property type="match status" value="2"/>
</dbReference>
<dbReference type="PRINTS" id="PR00368">
    <property type="entry name" value="FADPNR"/>
</dbReference>
<dbReference type="GO" id="GO:0016491">
    <property type="term" value="F:oxidoreductase activity"/>
    <property type="evidence" value="ECO:0007669"/>
    <property type="project" value="UniProtKB-KW"/>
</dbReference>
<keyword evidence="5" id="KW-0560">Oxidoreductase</keyword>
<dbReference type="SUPFAM" id="SSF55424">
    <property type="entry name" value="FAD/NAD-linked reductases, dimerisation (C-terminal) domain"/>
    <property type="match status" value="1"/>
</dbReference>
<reference evidence="9 10" key="1">
    <citation type="submission" date="2016-11" db="EMBL/GenBank/DDBJ databases">
        <title>Interaction between Lactobacillus species and yeast in water kefir.</title>
        <authorList>
            <person name="Behr J."/>
            <person name="Xu D."/>
            <person name="Vogel R.F."/>
        </authorList>
    </citation>
    <scope>NUCLEOTIDE SEQUENCE [LARGE SCALE GENOMIC DNA]</scope>
    <source>
        <strain evidence="9 10">TMW 1.1827</strain>
    </source>
</reference>
<sequence>MRIIIVGGVAGGMSAAARLRRLNETAEIIILEKGNYVSFANCGLPYYLGGEISDKAQLVVKTPAELQRRFNLDIRLNHEVVGLDPAVQEVTVKSAQETKKMHYDRLLLAPGAHPIVPRFSGVDLTHSQFTLRGIPDLEKIMTNLQQPAIKKIAVIGGGAIGLEITEALLKQKYQVALLEAQSQLLTPFDPEMSVLLAQELEKHGVKLHLNAKVAAIQPDNDLILADQTQVAADAIIFALGVRPDTACFTAAGLKSAKDGSLLVDENYQTSVPNVYAVGDAILTTNQLTGKLQPFRLASPANRQGRQAADAMLGYKRKNRGNIGTSIVRIFGLGAAQTGLNEKQLHQLKRPFNCLHLRGSSHVAYFPGAQPLSLKLLFEPDTGKILGAQAVGNGGENAARRIDILATAIKAGMTVNDLPELELSYSPPFGAAKDPVNLAGYAAQNLLEGLSENIQWHELSKYQKAGAYLIDVREPQEIITNGAYPQAHNIPVDQLRERLNELPADKLLITACQSGQRSYLAERILRNHGFRVKNLDGGWLTYQAGTKAVFPITDKL</sequence>
<keyword evidence="10" id="KW-1185">Reference proteome</keyword>
<dbReference type="AlphaFoldDB" id="A0A3S6QXR1"/>
<dbReference type="RefSeq" id="WP_148127206.1">
    <property type="nucleotide sequence ID" value="NZ_CP018180.1"/>
</dbReference>
<evidence type="ECO:0000259" key="8">
    <source>
        <dbReference type="PROSITE" id="PS50206"/>
    </source>
</evidence>
<evidence type="ECO:0000256" key="2">
    <source>
        <dbReference type="ARBA" id="ARBA00009130"/>
    </source>
</evidence>
<dbReference type="PRINTS" id="PR00411">
    <property type="entry name" value="PNDRDTASEI"/>
</dbReference>